<dbReference type="Proteomes" id="UP000054477">
    <property type="component" value="Unassembled WGS sequence"/>
</dbReference>
<dbReference type="AlphaFoldDB" id="A0A0C9X920"/>
<name>A0A0C9X920_9AGAR</name>
<organism evidence="2 3">
    <name type="scientific">Laccaria amethystina LaAM-08-1</name>
    <dbReference type="NCBI Taxonomy" id="1095629"/>
    <lineage>
        <taxon>Eukaryota</taxon>
        <taxon>Fungi</taxon>
        <taxon>Dikarya</taxon>
        <taxon>Basidiomycota</taxon>
        <taxon>Agaricomycotina</taxon>
        <taxon>Agaricomycetes</taxon>
        <taxon>Agaricomycetidae</taxon>
        <taxon>Agaricales</taxon>
        <taxon>Agaricineae</taxon>
        <taxon>Hydnangiaceae</taxon>
        <taxon>Laccaria</taxon>
    </lineage>
</organism>
<dbReference type="EMBL" id="KN838881">
    <property type="protein sequence ID" value="KIJ92837.1"/>
    <property type="molecule type" value="Genomic_DNA"/>
</dbReference>
<accession>A0A0C9X920</accession>
<dbReference type="OrthoDB" id="2527272at2759"/>
<feature type="non-terminal residue" evidence="2">
    <location>
        <position position="1"/>
    </location>
</feature>
<dbReference type="HOGENOM" id="CLU_132761_1_0_1"/>
<feature type="region of interest" description="Disordered" evidence="1">
    <location>
        <begin position="56"/>
        <end position="77"/>
    </location>
</feature>
<evidence type="ECO:0000313" key="3">
    <source>
        <dbReference type="Proteomes" id="UP000054477"/>
    </source>
</evidence>
<feature type="non-terminal residue" evidence="2">
    <location>
        <position position="77"/>
    </location>
</feature>
<protein>
    <submittedName>
        <fullName evidence="2">Uncharacterized protein</fullName>
    </submittedName>
</protein>
<evidence type="ECO:0000256" key="1">
    <source>
        <dbReference type="SAM" id="MobiDB-lite"/>
    </source>
</evidence>
<reference evidence="3" key="2">
    <citation type="submission" date="2015-01" db="EMBL/GenBank/DDBJ databases">
        <title>Evolutionary Origins and Diversification of the Mycorrhizal Mutualists.</title>
        <authorList>
            <consortium name="DOE Joint Genome Institute"/>
            <consortium name="Mycorrhizal Genomics Consortium"/>
            <person name="Kohler A."/>
            <person name="Kuo A."/>
            <person name="Nagy L.G."/>
            <person name="Floudas D."/>
            <person name="Copeland A."/>
            <person name="Barry K.W."/>
            <person name="Cichocki N."/>
            <person name="Veneault-Fourrey C."/>
            <person name="LaButti K."/>
            <person name="Lindquist E.A."/>
            <person name="Lipzen A."/>
            <person name="Lundell T."/>
            <person name="Morin E."/>
            <person name="Murat C."/>
            <person name="Riley R."/>
            <person name="Ohm R."/>
            <person name="Sun H."/>
            <person name="Tunlid A."/>
            <person name="Henrissat B."/>
            <person name="Grigoriev I.V."/>
            <person name="Hibbett D.S."/>
            <person name="Martin F."/>
        </authorList>
    </citation>
    <scope>NUCLEOTIDE SEQUENCE [LARGE SCALE GENOMIC DNA]</scope>
    <source>
        <strain evidence="3">LaAM-08-1</strain>
    </source>
</reference>
<gene>
    <name evidence="2" type="ORF">K443DRAFT_64210</name>
</gene>
<keyword evidence="3" id="KW-1185">Reference proteome</keyword>
<proteinExistence type="predicted"/>
<evidence type="ECO:0000313" key="2">
    <source>
        <dbReference type="EMBL" id="KIJ92837.1"/>
    </source>
</evidence>
<reference evidence="2 3" key="1">
    <citation type="submission" date="2014-04" db="EMBL/GenBank/DDBJ databases">
        <authorList>
            <consortium name="DOE Joint Genome Institute"/>
            <person name="Kuo A."/>
            <person name="Kohler A."/>
            <person name="Nagy L.G."/>
            <person name="Floudas D."/>
            <person name="Copeland A."/>
            <person name="Barry K.W."/>
            <person name="Cichocki N."/>
            <person name="Veneault-Fourrey C."/>
            <person name="LaButti K."/>
            <person name="Lindquist E.A."/>
            <person name="Lipzen A."/>
            <person name="Lundell T."/>
            <person name="Morin E."/>
            <person name="Murat C."/>
            <person name="Sun H."/>
            <person name="Tunlid A."/>
            <person name="Henrissat B."/>
            <person name="Grigoriev I.V."/>
            <person name="Hibbett D.S."/>
            <person name="Martin F."/>
            <person name="Nordberg H.P."/>
            <person name="Cantor M.N."/>
            <person name="Hua S.X."/>
        </authorList>
    </citation>
    <scope>NUCLEOTIDE SEQUENCE [LARGE SCALE GENOMIC DNA]</scope>
    <source>
        <strain evidence="2 3">LaAM-08-1</strain>
    </source>
</reference>
<sequence length="77" mass="8983">WVTEVFNSQVCEQLNAWLAGYESILKQMTSKIFNWFIHTMIVYHVKHVFTKIESMKDDDDSADDESSDEESSDEESS</sequence>